<dbReference type="Proteomes" id="UP001372338">
    <property type="component" value="Unassembled WGS sequence"/>
</dbReference>
<dbReference type="Gene3D" id="1.20.5.190">
    <property type="match status" value="1"/>
</dbReference>
<dbReference type="InterPro" id="IPR000048">
    <property type="entry name" value="IQ_motif_EF-hand-BS"/>
</dbReference>
<feature type="domain" description="DUF4005" evidence="4">
    <location>
        <begin position="295"/>
        <end position="375"/>
    </location>
</feature>
<dbReference type="PANTHER" id="PTHR32295">
    <property type="entry name" value="IQ-DOMAIN 5-RELATED"/>
    <property type="match status" value="1"/>
</dbReference>
<organism evidence="5 6">
    <name type="scientific">Crotalaria pallida</name>
    <name type="common">Smooth rattlebox</name>
    <name type="synonym">Crotalaria striata</name>
    <dbReference type="NCBI Taxonomy" id="3830"/>
    <lineage>
        <taxon>Eukaryota</taxon>
        <taxon>Viridiplantae</taxon>
        <taxon>Streptophyta</taxon>
        <taxon>Embryophyta</taxon>
        <taxon>Tracheophyta</taxon>
        <taxon>Spermatophyta</taxon>
        <taxon>Magnoliopsida</taxon>
        <taxon>eudicotyledons</taxon>
        <taxon>Gunneridae</taxon>
        <taxon>Pentapetalae</taxon>
        <taxon>rosids</taxon>
        <taxon>fabids</taxon>
        <taxon>Fabales</taxon>
        <taxon>Fabaceae</taxon>
        <taxon>Papilionoideae</taxon>
        <taxon>50 kb inversion clade</taxon>
        <taxon>genistoids sensu lato</taxon>
        <taxon>core genistoids</taxon>
        <taxon>Crotalarieae</taxon>
        <taxon>Crotalaria</taxon>
    </lineage>
</organism>
<proteinExistence type="inferred from homology"/>
<dbReference type="PANTHER" id="PTHR32295:SF287">
    <property type="entry name" value="PROTEIN IQ-DOMAIN 26"/>
    <property type="match status" value="1"/>
</dbReference>
<dbReference type="CDD" id="cd23767">
    <property type="entry name" value="IQCD"/>
    <property type="match status" value="1"/>
</dbReference>
<dbReference type="SMART" id="SM00015">
    <property type="entry name" value="IQ"/>
    <property type="match status" value="2"/>
</dbReference>
<dbReference type="PROSITE" id="PS50096">
    <property type="entry name" value="IQ"/>
    <property type="match status" value="3"/>
</dbReference>
<dbReference type="AlphaFoldDB" id="A0AAN9EDY9"/>
<protein>
    <recommendedName>
        <fullName evidence="4">DUF4005 domain-containing protein</fullName>
    </recommendedName>
</protein>
<evidence type="ECO:0000256" key="1">
    <source>
        <dbReference type="ARBA" id="ARBA00022860"/>
    </source>
</evidence>
<evidence type="ECO:0000313" key="5">
    <source>
        <dbReference type="EMBL" id="KAK7255478.1"/>
    </source>
</evidence>
<dbReference type="Pfam" id="PF13178">
    <property type="entry name" value="DUF4005"/>
    <property type="match status" value="1"/>
</dbReference>
<gene>
    <name evidence="5" type="ORF">RIF29_28888</name>
</gene>
<dbReference type="Pfam" id="PF00612">
    <property type="entry name" value="IQ"/>
    <property type="match status" value="2"/>
</dbReference>
<reference evidence="5 6" key="1">
    <citation type="submission" date="2024-01" db="EMBL/GenBank/DDBJ databases">
        <title>The genomes of 5 underutilized Papilionoideae crops provide insights into root nodulation and disease resistanc.</title>
        <authorList>
            <person name="Yuan L."/>
        </authorList>
    </citation>
    <scope>NUCLEOTIDE SEQUENCE [LARGE SCALE GENOMIC DNA]</scope>
    <source>
        <strain evidence="5">ZHUSHIDOU_FW_LH</strain>
        <tissue evidence="5">Leaf</tissue>
    </source>
</reference>
<accession>A0AAN9EDY9</accession>
<comment type="caution">
    <text evidence="5">The sequence shown here is derived from an EMBL/GenBank/DDBJ whole genome shotgun (WGS) entry which is preliminary data.</text>
</comment>
<keyword evidence="6" id="KW-1185">Reference proteome</keyword>
<evidence type="ECO:0000256" key="3">
    <source>
        <dbReference type="ARBA" id="ARBA00024378"/>
    </source>
</evidence>
<evidence type="ECO:0000259" key="4">
    <source>
        <dbReference type="Pfam" id="PF13178"/>
    </source>
</evidence>
<comment type="similarity">
    <text evidence="2">Belongs to the IQD family.</text>
</comment>
<dbReference type="InterPro" id="IPR025064">
    <property type="entry name" value="DUF4005"/>
</dbReference>
<dbReference type="GO" id="GO:0005516">
    <property type="term" value="F:calmodulin binding"/>
    <property type="evidence" value="ECO:0007669"/>
    <property type="project" value="UniProtKB-KW"/>
</dbReference>
<dbReference type="EMBL" id="JAYWIO010000006">
    <property type="protein sequence ID" value="KAK7255478.1"/>
    <property type="molecule type" value="Genomic_DNA"/>
</dbReference>
<keyword evidence="1" id="KW-0112">Calmodulin-binding</keyword>
<name>A0AAN9EDY9_CROPI</name>
<evidence type="ECO:0000313" key="6">
    <source>
        <dbReference type="Proteomes" id="UP001372338"/>
    </source>
</evidence>
<sequence>MGKATRWLKGLLGMKKEKDQNENLGGTLAPDKTERKRWSFAKQGKDVPLSPSADSAWLRSYIADTENEQNKHAIAVAAATAAAADAAVAAAQAAVAVVRLTSHGRGTLFSGSREKWAAVKIQTFFRGYLARKALRALKGLVKIQALVKGYLVRKRAAATLHSMQALIRAQAAVRSQRARRSMSKESKFLPEALARKSVERFDETRGEFHSKRLPTSYETSLNGFDESPKIVEIDTYKTRSRSRRFTSIMSECGEDMPCHAMSSPLPSPIPGRISVPDCKHVQDFEWYFNVDECRYSTAHNTPRFSNHVRLNPPATPAKSVCGDSYFRPYCNSPSYMANTQSFNAKLRSHSAPRQRPEPKKRLSLNEMMAARNSISGVRMQRPSYLQGPESWNF</sequence>
<evidence type="ECO:0000256" key="2">
    <source>
        <dbReference type="ARBA" id="ARBA00024341"/>
    </source>
</evidence>
<comment type="subunit">
    <text evidence="3">Binds to multiple calmodulin (CaM) in the presence of Ca(2+) and CaM-like proteins.</text>
</comment>